<dbReference type="RefSeq" id="WP_102399019.1">
    <property type="nucleotide sequence ID" value="NZ_CP035282.1"/>
</dbReference>
<feature type="transmembrane region" description="Helical" evidence="5">
    <location>
        <begin position="94"/>
        <end position="120"/>
    </location>
</feature>
<keyword evidence="3 5" id="KW-1133">Transmembrane helix</keyword>
<dbReference type="Pfam" id="PF01061">
    <property type="entry name" value="ABC2_membrane"/>
    <property type="match status" value="1"/>
</dbReference>
<dbReference type="InterPro" id="IPR051784">
    <property type="entry name" value="Nod_factor_ABC_transporter"/>
</dbReference>
<evidence type="ECO:0000256" key="5">
    <source>
        <dbReference type="RuleBase" id="RU361157"/>
    </source>
</evidence>
<dbReference type="InterPro" id="IPR013525">
    <property type="entry name" value="ABC2_TM"/>
</dbReference>
<feature type="transmembrane region" description="Helical" evidence="5">
    <location>
        <begin position="21"/>
        <end position="40"/>
    </location>
</feature>
<dbReference type="InterPro" id="IPR000412">
    <property type="entry name" value="ABC_2_transport"/>
</dbReference>
<comment type="similarity">
    <text evidence="5">Belongs to the ABC-2 integral membrane protein family.</text>
</comment>
<keyword evidence="2 5" id="KW-0812">Transmembrane</keyword>
<feature type="domain" description="ABC transmembrane type-2" evidence="6">
    <location>
        <begin position="19"/>
        <end position="239"/>
    </location>
</feature>
<dbReference type="AlphaFoldDB" id="A0A410QFZ1"/>
<dbReference type="PROSITE" id="PS51012">
    <property type="entry name" value="ABC_TM2"/>
    <property type="match status" value="1"/>
</dbReference>
<keyword evidence="4 5" id="KW-0472">Membrane</keyword>
<feature type="transmembrane region" description="Helical" evidence="5">
    <location>
        <begin position="126"/>
        <end position="149"/>
    </location>
</feature>
<feature type="transmembrane region" description="Helical" evidence="5">
    <location>
        <begin position="217"/>
        <end position="236"/>
    </location>
</feature>
<dbReference type="PANTHER" id="PTHR43229:SF2">
    <property type="entry name" value="NODULATION PROTEIN J"/>
    <property type="match status" value="1"/>
</dbReference>
<feature type="transmembrane region" description="Helical" evidence="5">
    <location>
        <begin position="52"/>
        <end position="73"/>
    </location>
</feature>
<keyword evidence="8" id="KW-1185">Reference proteome</keyword>
<proteinExistence type="inferred from homology"/>
<protein>
    <recommendedName>
        <fullName evidence="5">Transport permease protein</fullName>
    </recommendedName>
</protein>
<evidence type="ECO:0000259" key="6">
    <source>
        <dbReference type="PROSITE" id="PS51012"/>
    </source>
</evidence>
<evidence type="ECO:0000256" key="2">
    <source>
        <dbReference type="ARBA" id="ARBA00022692"/>
    </source>
</evidence>
<dbReference type="GO" id="GO:0140359">
    <property type="term" value="F:ABC-type transporter activity"/>
    <property type="evidence" value="ECO:0007669"/>
    <property type="project" value="InterPro"/>
</dbReference>
<dbReference type="PRINTS" id="PR00164">
    <property type="entry name" value="ABC2TRNSPORT"/>
</dbReference>
<dbReference type="EMBL" id="CP035282">
    <property type="protein sequence ID" value="QAT62930.1"/>
    <property type="molecule type" value="Genomic_DNA"/>
</dbReference>
<dbReference type="Proteomes" id="UP000287969">
    <property type="component" value="Chromosome"/>
</dbReference>
<keyword evidence="5" id="KW-0813">Transport</keyword>
<evidence type="ECO:0000256" key="1">
    <source>
        <dbReference type="ARBA" id="ARBA00004141"/>
    </source>
</evidence>
<dbReference type="PANTHER" id="PTHR43229">
    <property type="entry name" value="NODULATION PROTEIN J"/>
    <property type="match status" value="1"/>
</dbReference>
<organism evidence="7 8">
    <name type="scientific">Acidilutibacter cellobiosedens</name>
    <dbReference type="NCBI Taxonomy" id="2507161"/>
    <lineage>
        <taxon>Bacteria</taxon>
        <taxon>Bacillati</taxon>
        <taxon>Bacillota</taxon>
        <taxon>Tissierellia</taxon>
        <taxon>Tissierellales</taxon>
        <taxon>Acidilutibacteraceae</taxon>
        <taxon>Acidilutibacter</taxon>
    </lineage>
</organism>
<accession>A0A410QFZ1</accession>
<dbReference type="PIRSF" id="PIRSF006648">
    <property type="entry name" value="DrrB"/>
    <property type="match status" value="1"/>
</dbReference>
<comment type="subcellular location">
    <subcellularLocation>
        <location evidence="5">Cell membrane</location>
        <topology evidence="5">Multi-pass membrane protein</topology>
    </subcellularLocation>
    <subcellularLocation>
        <location evidence="1">Membrane</location>
        <topology evidence="1">Multi-pass membrane protein</topology>
    </subcellularLocation>
</comment>
<evidence type="ECO:0000256" key="4">
    <source>
        <dbReference type="ARBA" id="ARBA00023136"/>
    </source>
</evidence>
<evidence type="ECO:0000313" key="8">
    <source>
        <dbReference type="Proteomes" id="UP000287969"/>
    </source>
</evidence>
<reference evidence="8" key="1">
    <citation type="submission" date="2019-01" db="EMBL/GenBank/DDBJ databases">
        <title>Draft genomes of a novel of Sporanaerobacter strains.</title>
        <authorList>
            <person name="Ma S."/>
        </authorList>
    </citation>
    <scope>NUCLEOTIDE SEQUENCE [LARGE SCALE GENOMIC DNA]</scope>
    <source>
        <strain evidence="8">NJN-17</strain>
    </source>
</reference>
<dbReference type="KEGG" id="spoa:EQM13_15835"/>
<keyword evidence="5" id="KW-1003">Cell membrane</keyword>
<feature type="transmembrane region" description="Helical" evidence="5">
    <location>
        <begin position="158"/>
        <end position="178"/>
    </location>
</feature>
<evidence type="ECO:0000256" key="3">
    <source>
        <dbReference type="ARBA" id="ARBA00022989"/>
    </source>
</evidence>
<dbReference type="OrthoDB" id="162334at2"/>
<dbReference type="InterPro" id="IPR047817">
    <property type="entry name" value="ABC2_TM_bact-type"/>
</dbReference>
<gene>
    <name evidence="7" type="ORF">EQM13_15835</name>
</gene>
<dbReference type="GO" id="GO:0043190">
    <property type="term" value="C:ATP-binding cassette (ABC) transporter complex"/>
    <property type="evidence" value="ECO:0007669"/>
    <property type="project" value="InterPro"/>
</dbReference>
<sequence>MKTLAFASRNAKEILRDPLNLAFGIGFPLAILFLLSIIQSNVPVSLFEIENLVPGIAVFGFSFISTFSGMLIAKDRSTSFLMRLFSSPLTGANFILGYSLPLLPFAIVQSAICFIAAFFLGLKISVNVLIVFIVLIPTSILFIGIGLLAGSLLTDKQVGGVCGALLTNLAAWLSGTWFDLNLVGGTFKQVAYALPFVHAVDAGKSALAGNYSGMFPHLWWVIGYATVIFILAVLIFSKRMNSDAD</sequence>
<evidence type="ECO:0000313" key="7">
    <source>
        <dbReference type="EMBL" id="QAT62930.1"/>
    </source>
</evidence>
<name>A0A410QFZ1_9FIRM</name>